<dbReference type="InterPro" id="IPR016963">
    <property type="entry name" value="Glycoporin_RafY"/>
</dbReference>
<protein>
    <recommendedName>
        <fullName evidence="4">Porin</fullName>
    </recommendedName>
</protein>
<sequence>MKARTSARGALALRTSLALLACAAVPAQAADLNSTFSIDANVEIDTDAVDYGEDSTKFQQGGRVEANLRGEIRSESHFVRGKGTLILAKDSDTHTDDMWIQFGDDFWDLQFGRFEAMDLFPKGKDTLLVRAAPDEVQFYEANLARGRAGDSGGQIALHLNGSSGFGFELATLFGDDNAEGTKEDAVTGVRPVVFYNGDGYSARFGVEYKKLDLTTGREIEQQGVGGSVSFGVGDALINLNAAWLDNKTEDDNLDEVLSLGANLVYGRFGVGLIHSETDYKVGSDPSGTTLYAAYTMPLFDIDNASVTFAVSGSQANDVSGDDSAYGGRLRFNYTF</sequence>
<feature type="chain" id="PRO_5037018774" description="Porin" evidence="1">
    <location>
        <begin position="30"/>
        <end position="335"/>
    </location>
</feature>
<reference evidence="2 3" key="1">
    <citation type="journal article" date="2014" name="Int. J. Syst. Evol. Microbiol.">
        <title>Complete genome sequence of Corynebacterium casei LMG S-19264T (=DSM 44701T), isolated from a smear-ripened cheese.</title>
        <authorList>
            <consortium name="US DOE Joint Genome Institute (JGI-PGF)"/>
            <person name="Walter F."/>
            <person name="Albersmeier A."/>
            <person name="Kalinowski J."/>
            <person name="Ruckert C."/>
        </authorList>
    </citation>
    <scope>NUCLEOTIDE SEQUENCE [LARGE SCALE GENOMIC DNA]</scope>
    <source>
        <strain evidence="2 3">CGMCC 1.7286</strain>
    </source>
</reference>
<organism evidence="2 3">
    <name type="scientific">Marinobacterium nitratireducens</name>
    <dbReference type="NCBI Taxonomy" id="518897"/>
    <lineage>
        <taxon>Bacteria</taxon>
        <taxon>Pseudomonadati</taxon>
        <taxon>Pseudomonadota</taxon>
        <taxon>Gammaproteobacteria</taxon>
        <taxon>Oceanospirillales</taxon>
        <taxon>Oceanospirillaceae</taxon>
        <taxon>Marinobacterium</taxon>
    </lineage>
</organism>
<evidence type="ECO:0000256" key="1">
    <source>
        <dbReference type="SAM" id="SignalP"/>
    </source>
</evidence>
<dbReference type="Pfam" id="PF16966">
    <property type="entry name" value="Porin_8"/>
    <property type="match status" value="1"/>
</dbReference>
<keyword evidence="3" id="KW-1185">Reference proteome</keyword>
<accession>A0A918DWE2</accession>
<evidence type="ECO:0000313" key="3">
    <source>
        <dbReference type="Proteomes" id="UP000599578"/>
    </source>
</evidence>
<evidence type="ECO:0008006" key="4">
    <source>
        <dbReference type="Google" id="ProtNLM"/>
    </source>
</evidence>
<feature type="signal peptide" evidence="1">
    <location>
        <begin position="1"/>
        <end position="29"/>
    </location>
</feature>
<proteinExistence type="predicted"/>
<gene>
    <name evidence="2" type="ORF">GCM10011348_34350</name>
</gene>
<evidence type="ECO:0000313" key="2">
    <source>
        <dbReference type="EMBL" id="GGO85550.1"/>
    </source>
</evidence>
<dbReference type="EMBL" id="BMLT01000009">
    <property type="protein sequence ID" value="GGO85550.1"/>
    <property type="molecule type" value="Genomic_DNA"/>
</dbReference>
<name>A0A918DWE2_9GAMM</name>
<dbReference type="AlphaFoldDB" id="A0A918DWE2"/>
<dbReference type="Proteomes" id="UP000599578">
    <property type="component" value="Unassembled WGS sequence"/>
</dbReference>
<dbReference type="RefSeq" id="WP_188861839.1">
    <property type="nucleotide sequence ID" value="NZ_BMLT01000009.1"/>
</dbReference>
<comment type="caution">
    <text evidence="2">The sequence shown here is derived from an EMBL/GenBank/DDBJ whole genome shotgun (WGS) entry which is preliminary data.</text>
</comment>
<dbReference type="SUPFAM" id="SSF56935">
    <property type="entry name" value="Porins"/>
    <property type="match status" value="1"/>
</dbReference>
<keyword evidence="1" id="KW-0732">Signal</keyword>